<dbReference type="InterPro" id="IPR043130">
    <property type="entry name" value="CDP-OH_PTrfase_TM_dom"/>
</dbReference>
<keyword evidence="3" id="KW-0472">Membrane</keyword>
<name>A0A948RWC2_UNCEI</name>
<reference evidence="4" key="1">
    <citation type="submission" date="2021-05" db="EMBL/GenBank/DDBJ databases">
        <title>Energy efficiency and biological interactions define the core microbiome of deep oligotrophic groundwater.</title>
        <authorList>
            <person name="Mehrshad M."/>
            <person name="Lopez-Fernandez M."/>
            <person name="Bell E."/>
            <person name="Bernier-Latmani R."/>
            <person name="Bertilsson S."/>
            <person name="Dopson M."/>
        </authorList>
    </citation>
    <scope>NUCLEOTIDE SEQUENCE</scope>
    <source>
        <strain evidence="4">Modern_marine.mb.64</strain>
    </source>
</reference>
<dbReference type="InterPro" id="IPR048254">
    <property type="entry name" value="CDP_ALCOHOL_P_TRANSF_CS"/>
</dbReference>
<evidence type="ECO:0000313" key="5">
    <source>
        <dbReference type="Proteomes" id="UP000777784"/>
    </source>
</evidence>
<comment type="caution">
    <text evidence="4">The sequence shown here is derived from an EMBL/GenBank/DDBJ whole genome shotgun (WGS) entry which is preliminary data.</text>
</comment>
<dbReference type="AlphaFoldDB" id="A0A948RWC2"/>
<dbReference type="EMBL" id="JAHJDP010000004">
    <property type="protein sequence ID" value="MBU2689464.1"/>
    <property type="molecule type" value="Genomic_DNA"/>
</dbReference>
<keyword evidence="3" id="KW-1133">Transmembrane helix</keyword>
<feature type="transmembrane region" description="Helical" evidence="3">
    <location>
        <begin position="30"/>
        <end position="50"/>
    </location>
</feature>
<dbReference type="Gene3D" id="1.20.120.1760">
    <property type="match status" value="1"/>
</dbReference>
<evidence type="ECO:0000256" key="1">
    <source>
        <dbReference type="ARBA" id="ARBA00022679"/>
    </source>
</evidence>
<proteinExistence type="inferred from homology"/>
<organism evidence="4 5">
    <name type="scientific">Eiseniibacteriota bacterium</name>
    <dbReference type="NCBI Taxonomy" id="2212470"/>
    <lineage>
        <taxon>Bacteria</taxon>
        <taxon>Candidatus Eiseniibacteriota</taxon>
    </lineage>
</organism>
<accession>A0A948RWC2</accession>
<dbReference type="GO" id="GO:0008654">
    <property type="term" value="P:phospholipid biosynthetic process"/>
    <property type="evidence" value="ECO:0007669"/>
    <property type="project" value="InterPro"/>
</dbReference>
<dbReference type="GO" id="GO:0016780">
    <property type="term" value="F:phosphotransferase activity, for other substituted phosphate groups"/>
    <property type="evidence" value="ECO:0007669"/>
    <property type="project" value="InterPro"/>
</dbReference>
<dbReference type="Pfam" id="PF01066">
    <property type="entry name" value="CDP-OH_P_transf"/>
    <property type="match status" value="1"/>
</dbReference>
<keyword evidence="1 2" id="KW-0808">Transferase</keyword>
<gene>
    <name evidence="4" type="ORF">KJ970_00925</name>
</gene>
<comment type="similarity">
    <text evidence="2">Belongs to the CDP-alcohol phosphatidyltransferase class-I family.</text>
</comment>
<dbReference type="Proteomes" id="UP000777784">
    <property type="component" value="Unassembled WGS sequence"/>
</dbReference>
<feature type="transmembrane region" description="Helical" evidence="3">
    <location>
        <begin position="152"/>
        <end position="178"/>
    </location>
</feature>
<keyword evidence="3" id="KW-0812">Transmembrane</keyword>
<dbReference type="InterPro" id="IPR000462">
    <property type="entry name" value="CDP-OH_P_trans"/>
</dbReference>
<evidence type="ECO:0000256" key="3">
    <source>
        <dbReference type="SAM" id="Phobius"/>
    </source>
</evidence>
<feature type="transmembrane region" description="Helical" evidence="3">
    <location>
        <begin position="110"/>
        <end position="131"/>
    </location>
</feature>
<evidence type="ECO:0000256" key="2">
    <source>
        <dbReference type="RuleBase" id="RU003750"/>
    </source>
</evidence>
<sequence length="208" mass="21891">MMSSIKRGARSTIAPLAGWLGKRGVHPNTLTLLGLLFAGITAVLLAQGRLRLALIPYTLSGLADMLDGAVARATGRGSAFGAALDSTVDRVAEGVVLGGLLLGLLNAPPGGTVLCVSSILLFLISSFLVSYTRARAEGLGLECTVGWMERPARLVLLAILLLLGRSVLLPGLIILGLLTTWTVIQRMIHISHEVGRLARNEKTRKVAP</sequence>
<protein>
    <submittedName>
        <fullName evidence="4">CDP-alcohol phosphatidyltransferase family protein</fullName>
    </submittedName>
</protein>
<evidence type="ECO:0000313" key="4">
    <source>
        <dbReference type="EMBL" id="MBU2689464.1"/>
    </source>
</evidence>
<dbReference type="GO" id="GO:0016020">
    <property type="term" value="C:membrane"/>
    <property type="evidence" value="ECO:0007669"/>
    <property type="project" value="InterPro"/>
</dbReference>
<dbReference type="PROSITE" id="PS00379">
    <property type="entry name" value="CDP_ALCOHOL_P_TRANSF"/>
    <property type="match status" value="1"/>
</dbReference>